<dbReference type="SMART" id="SM00530">
    <property type="entry name" value="HTH_XRE"/>
    <property type="match status" value="1"/>
</dbReference>
<dbReference type="EMBL" id="QYTW02000009">
    <property type="protein sequence ID" value="RST59678.1"/>
    <property type="molecule type" value="Genomic_DNA"/>
</dbReference>
<dbReference type="PANTHER" id="PTHR40661:SF1">
    <property type="entry name" value="HTH CRO_C1-TYPE DOMAIN-CONTAINING PROTEIN"/>
    <property type="match status" value="1"/>
</dbReference>
<evidence type="ECO:0000256" key="3">
    <source>
        <dbReference type="ARBA" id="ARBA00023163"/>
    </source>
</evidence>
<keyword evidence="2" id="KW-0238">DNA-binding</keyword>
<keyword evidence="1" id="KW-0805">Transcription regulation</keyword>
<dbReference type="CDD" id="cd06462">
    <property type="entry name" value="Peptidase_S24_S26"/>
    <property type="match status" value="1"/>
</dbReference>
<sequence>MNIGKRIKKAREERNKTLLEVANALGVTEATAQRYESGNIKNLKLDTISKLAEFLKVDPAYLMGWKEAKEDFKISSKYRYYPVGISAGLPLCVDGIQEGELETISIQDNIMGKWAGRSDIFMMRVNGDSMNKVIPHGSLIGVNPIPLEEIKNGDIVVYSDGGDYAVKRFHQRENKIIFRPDSTDDMFSDYETTTDNAELKIHGKVVMYLVELD</sequence>
<dbReference type="SUPFAM" id="SSF51306">
    <property type="entry name" value="LexA/Signal peptidase"/>
    <property type="match status" value="1"/>
</dbReference>
<dbReference type="CDD" id="cd00093">
    <property type="entry name" value="HTH_XRE"/>
    <property type="match status" value="1"/>
</dbReference>
<comment type="caution">
    <text evidence="5">The sequence shown here is derived from an EMBL/GenBank/DDBJ whole genome shotgun (WGS) entry which is preliminary data.</text>
</comment>
<feature type="domain" description="HTH cro/C1-type" evidence="4">
    <location>
        <begin position="7"/>
        <end position="62"/>
    </location>
</feature>
<organism evidence="5 6">
    <name type="scientific">Siminovitchia terrae</name>
    <name type="common">Bacillus terrae</name>
    <dbReference type="NCBI Taxonomy" id="1914933"/>
    <lineage>
        <taxon>Bacteria</taxon>
        <taxon>Bacillati</taxon>
        <taxon>Bacillota</taxon>
        <taxon>Bacilli</taxon>
        <taxon>Bacillales</taxon>
        <taxon>Bacillaceae</taxon>
        <taxon>Siminovitchia</taxon>
    </lineage>
</organism>
<dbReference type="Gene3D" id="1.10.260.40">
    <property type="entry name" value="lambda repressor-like DNA-binding domains"/>
    <property type="match status" value="1"/>
</dbReference>
<dbReference type="AlphaFoldDB" id="A0A429X8B0"/>
<dbReference type="GO" id="GO:0003677">
    <property type="term" value="F:DNA binding"/>
    <property type="evidence" value="ECO:0007669"/>
    <property type="project" value="UniProtKB-KW"/>
</dbReference>
<dbReference type="Pfam" id="PF00717">
    <property type="entry name" value="Peptidase_S24"/>
    <property type="match status" value="1"/>
</dbReference>
<dbReference type="RefSeq" id="WP_120116522.1">
    <property type="nucleotide sequence ID" value="NZ_QYTW02000009.1"/>
</dbReference>
<evidence type="ECO:0000259" key="4">
    <source>
        <dbReference type="PROSITE" id="PS50943"/>
    </source>
</evidence>
<dbReference type="Pfam" id="PF01381">
    <property type="entry name" value="HTH_3"/>
    <property type="match status" value="1"/>
</dbReference>
<evidence type="ECO:0000313" key="6">
    <source>
        <dbReference type="Proteomes" id="UP000287296"/>
    </source>
</evidence>
<keyword evidence="3" id="KW-0804">Transcription</keyword>
<protein>
    <submittedName>
        <fullName evidence="5">Helix-turn-helix domain-containing protein</fullName>
    </submittedName>
</protein>
<evidence type="ECO:0000256" key="1">
    <source>
        <dbReference type="ARBA" id="ARBA00023015"/>
    </source>
</evidence>
<dbReference type="InterPro" id="IPR001387">
    <property type="entry name" value="Cro/C1-type_HTH"/>
</dbReference>
<evidence type="ECO:0000256" key="2">
    <source>
        <dbReference type="ARBA" id="ARBA00023125"/>
    </source>
</evidence>
<dbReference type="Gene3D" id="2.10.109.10">
    <property type="entry name" value="Umud Fragment, subunit A"/>
    <property type="match status" value="1"/>
</dbReference>
<gene>
    <name evidence="5" type="ORF">D5F11_011280</name>
</gene>
<proteinExistence type="predicted"/>
<dbReference type="InterPro" id="IPR015927">
    <property type="entry name" value="Peptidase_S24_S26A/B/C"/>
</dbReference>
<accession>A0A429X8B0</accession>
<reference evidence="5 6" key="1">
    <citation type="submission" date="2018-12" db="EMBL/GenBank/DDBJ databases">
        <authorList>
            <person name="Sun L."/>
            <person name="Chen Z."/>
        </authorList>
    </citation>
    <scope>NUCLEOTIDE SEQUENCE [LARGE SCALE GENOMIC DNA]</scope>
    <source>
        <strain evidence="5 6">LMG 29736</strain>
    </source>
</reference>
<evidence type="ECO:0000313" key="5">
    <source>
        <dbReference type="EMBL" id="RST59678.1"/>
    </source>
</evidence>
<dbReference type="PANTHER" id="PTHR40661">
    <property type="match status" value="1"/>
</dbReference>
<dbReference type="Proteomes" id="UP000287296">
    <property type="component" value="Unassembled WGS sequence"/>
</dbReference>
<dbReference type="OrthoDB" id="194368at2"/>
<dbReference type="InterPro" id="IPR036286">
    <property type="entry name" value="LexA/Signal_pep-like_sf"/>
</dbReference>
<dbReference type="InterPro" id="IPR010982">
    <property type="entry name" value="Lambda_DNA-bd_dom_sf"/>
</dbReference>
<dbReference type="PROSITE" id="PS50943">
    <property type="entry name" value="HTH_CROC1"/>
    <property type="match status" value="1"/>
</dbReference>
<name>A0A429X8B0_SIMTE</name>
<dbReference type="SUPFAM" id="SSF47413">
    <property type="entry name" value="lambda repressor-like DNA-binding domains"/>
    <property type="match status" value="1"/>
</dbReference>